<comment type="subcellular location">
    <subcellularLocation>
        <location evidence="1">Membrane</location>
        <topology evidence="1">Multi-pass membrane protein</topology>
    </subcellularLocation>
</comment>
<keyword evidence="2" id="KW-1003">Cell membrane</keyword>
<evidence type="ECO:0000256" key="5">
    <source>
        <dbReference type="ARBA" id="ARBA00023136"/>
    </source>
</evidence>
<organism evidence="7 8">
    <name type="scientific">Microbulbifer bruguierae</name>
    <dbReference type="NCBI Taxonomy" id="3029061"/>
    <lineage>
        <taxon>Bacteria</taxon>
        <taxon>Pseudomonadati</taxon>
        <taxon>Pseudomonadota</taxon>
        <taxon>Gammaproteobacteria</taxon>
        <taxon>Cellvibrionales</taxon>
        <taxon>Microbulbiferaceae</taxon>
        <taxon>Microbulbifer</taxon>
    </lineage>
</organism>
<dbReference type="Gene3D" id="1.10.357.140">
    <property type="entry name" value="UbiA prenyltransferase"/>
    <property type="match status" value="1"/>
</dbReference>
<dbReference type="Pfam" id="PF12710">
    <property type="entry name" value="HAD"/>
    <property type="match status" value="1"/>
</dbReference>
<dbReference type="InterPro" id="IPR039653">
    <property type="entry name" value="Prenyltransferase"/>
</dbReference>
<feature type="transmembrane region" description="Helical" evidence="6">
    <location>
        <begin position="422"/>
        <end position="440"/>
    </location>
</feature>
<dbReference type="NCBIfam" id="NF006088">
    <property type="entry name" value="PRK08238.1"/>
    <property type="match status" value="1"/>
</dbReference>
<keyword evidence="4 6" id="KW-1133">Transmembrane helix</keyword>
<dbReference type="PANTHER" id="PTHR11048">
    <property type="entry name" value="PRENYLTRANSFERASES"/>
    <property type="match status" value="1"/>
</dbReference>
<dbReference type="InterPro" id="IPR000537">
    <property type="entry name" value="UbiA_prenyltransferase"/>
</dbReference>
<evidence type="ECO:0000313" key="7">
    <source>
        <dbReference type="EMBL" id="WGL15302.1"/>
    </source>
</evidence>
<dbReference type="Pfam" id="PF01040">
    <property type="entry name" value="UbiA"/>
    <property type="match status" value="1"/>
</dbReference>
<evidence type="ECO:0000256" key="6">
    <source>
        <dbReference type="SAM" id="Phobius"/>
    </source>
</evidence>
<dbReference type="InterPro" id="IPR044878">
    <property type="entry name" value="UbiA_sf"/>
</dbReference>
<reference evidence="7 8" key="1">
    <citation type="submission" date="2023-02" db="EMBL/GenBank/DDBJ databases">
        <title>Description and genomic characterization of Microbulbifer bruguierae sp. nov., isolated from the sediment of mangrove plant Bruguiera sexangula.</title>
        <authorList>
            <person name="Long M."/>
        </authorList>
    </citation>
    <scope>NUCLEOTIDE SEQUENCE [LARGE SCALE GENOMIC DNA]</scope>
    <source>
        <strain evidence="7 8">H12</strain>
    </source>
</reference>
<keyword evidence="5 6" id="KW-0472">Membrane</keyword>
<feature type="transmembrane region" description="Helical" evidence="6">
    <location>
        <begin position="316"/>
        <end position="336"/>
    </location>
</feature>
<feature type="transmembrane region" description="Helical" evidence="6">
    <location>
        <begin position="387"/>
        <end position="410"/>
    </location>
</feature>
<keyword evidence="8" id="KW-1185">Reference proteome</keyword>
<accession>A0ABY8NBY5</accession>
<feature type="transmembrane region" description="Helical" evidence="6">
    <location>
        <begin position="286"/>
        <end position="309"/>
    </location>
</feature>
<keyword evidence="3 6" id="KW-0812">Transmembrane</keyword>
<sequence length="484" mass="53802">MTNNSSPMIVDLDGSLINTDLLYESFVRNIFVRPWDIFLLPLWLMRGIAYLKYRLAQKVMIDAGCLPYNDQLIQYLKEQKKAGRRLILCTGASERFAHAITEHLGLFDEVYATNIDTNLTGSKKANLLKDKFGERGFSYVGNEAKDLKVWKFADSAVVVGPSDKLPSQVAKICQIETLVPTKKLSIGTILAQMRIHQWAKNVLLLVPLLTSHKLFDQASFSNIIVAFFCFGLCASATYIINDISDLDSDRIHWKKKTRPLASGVMPIKTGLLLCLVLFLGSGTLLALLPVWFAATLCIYVVLTLGYSFLFKRLQTVDIVVLAGLYTLRIIAGAAAIDVPLSYWLLAFSMFVFLCLALVKRISEIHKKINADTAVDKVSGRGYFVSDLSVLTSLASSAGMVSILVFAMYVNSNEVVQMYHSPLVLWLACPLFAYWIIRILIMASRGEIDEDPIAFAIKDKRSWATGILLAGVLAAAWMPSMEVLA</sequence>
<feature type="transmembrane region" description="Helical" evidence="6">
    <location>
        <begin position="221"/>
        <end position="240"/>
    </location>
</feature>
<dbReference type="CDD" id="cd13963">
    <property type="entry name" value="PT_UbiA_2"/>
    <property type="match status" value="1"/>
</dbReference>
<dbReference type="PANTHER" id="PTHR11048:SF5">
    <property type="entry name" value="DECAPRENYL-PHOSPHATE PHOSPHORIBOSYLTRANSFERASE"/>
    <property type="match status" value="1"/>
</dbReference>
<dbReference type="RefSeq" id="WP_280318012.1">
    <property type="nucleotide sequence ID" value="NZ_CP118605.1"/>
</dbReference>
<evidence type="ECO:0000256" key="2">
    <source>
        <dbReference type="ARBA" id="ARBA00022475"/>
    </source>
</evidence>
<feature type="transmembrane region" description="Helical" evidence="6">
    <location>
        <begin position="461"/>
        <end position="479"/>
    </location>
</feature>
<dbReference type="InterPro" id="IPR036412">
    <property type="entry name" value="HAD-like_sf"/>
</dbReference>
<gene>
    <name evidence="7" type="ORF">PVT68_11030</name>
</gene>
<name>A0ABY8NBY5_9GAMM</name>
<dbReference type="EMBL" id="CP118605">
    <property type="protein sequence ID" value="WGL15302.1"/>
    <property type="molecule type" value="Genomic_DNA"/>
</dbReference>
<dbReference type="Proteomes" id="UP001236500">
    <property type="component" value="Chromosome"/>
</dbReference>
<feature type="transmembrane region" description="Helical" evidence="6">
    <location>
        <begin position="342"/>
        <end position="358"/>
    </location>
</feature>
<feature type="transmembrane region" description="Helical" evidence="6">
    <location>
        <begin position="260"/>
        <end position="280"/>
    </location>
</feature>
<evidence type="ECO:0000256" key="1">
    <source>
        <dbReference type="ARBA" id="ARBA00004141"/>
    </source>
</evidence>
<protein>
    <submittedName>
        <fullName evidence="7">UbiA family prenyltransferase</fullName>
    </submittedName>
</protein>
<evidence type="ECO:0000256" key="3">
    <source>
        <dbReference type="ARBA" id="ARBA00022692"/>
    </source>
</evidence>
<dbReference type="InterPro" id="IPR023214">
    <property type="entry name" value="HAD_sf"/>
</dbReference>
<dbReference type="Gene3D" id="3.40.50.1000">
    <property type="entry name" value="HAD superfamily/HAD-like"/>
    <property type="match status" value="1"/>
</dbReference>
<evidence type="ECO:0000256" key="4">
    <source>
        <dbReference type="ARBA" id="ARBA00022989"/>
    </source>
</evidence>
<dbReference type="SUPFAM" id="SSF56784">
    <property type="entry name" value="HAD-like"/>
    <property type="match status" value="1"/>
</dbReference>
<proteinExistence type="predicted"/>
<evidence type="ECO:0000313" key="8">
    <source>
        <dbReference type="Proteomes" id="UP001236500"/>
    </source>
</evidence>